<evidence type="ECO:0000256" key="2">
    <source>
        <dbReference type="ARBA" id="ARBA00004370"/>
    </source>
</evidence>
<gene>
    <name evidence="11" type="ORF">CDIOL_44040</name>
</gene>
<dbReference type="FunFam" id="3.30.565.10:FF:000006">
    <property type="entry name" value="Sensor histidine kinase WalK"/>
    <property type="match status" value="1"/>
</dbReference>
<organism evidence="11 12">
    <name type="scientific">Clostridium diolis</name>
    <dbReference type="NCBI Taxonomy" id="223919"/>
    <lineage>
        <taxon>Bacteria</taxon>
        <taxon>Bacillati</taxon>
        <taxon>Bacillota</taxon>
        <taxon>Clostridia</taxon>
        <taxon>Eubacteriales</taxon>
        <taxon>Clostridiaceae</taxon>
        <taxon>Clostridium</taxon>
    </lineage>
</organism>
<dbReference type="SMART" id="SM00304">
    <property type="entry name" value="HAMP"/>
    <property type="match status" value="1"/>
</dbReference>
<evidence type="ECO:0000256" key="1">
    <source>
        <dbReference type="ARBA" id="ARBA00000085"/>
    </source>
</evidence>
<feature type="domain" description="HAMP" evidence="10">
    <location>
        <begin position="109"/>
        <end position="162"/>
    </location>
</feature>
<dbReference type="InterPro" id="IPR003661">
    <property type="entry name" value="HisK_dim/P_dom"/>
</dbReference>
<dbReference type="Gene3D" id="3.30.565.10">
    <property type="entry name" value="Histidine kinase-like ATPase, C-terminal domain"/>
    <property type="match status" value="1"/>
</dbReference>
<comment type="catalytic activity">
    <reaction evidence="1">
        <text>ATP + protein L-histidine = ADP + protein N-phospho-L-histidine.</text>
        <dbReference type="EC" id="2.7.13.3"/>
    </reaction>
</comment>
<keyword evidence="8" id="KW-0472">Membrane</keyword>
<feature type="domain" description="Histidine kinase" evidence="9">
    <location>
        <begin position="170"/>
        <end position="383"/>
    </location>
</feature>
<evidence type="ECO:0000256" key="7">
    <source>
        <dbReference type="ARBA" id="ARBA00023012"/>
    </source>
</evidence>
<dbReference type="RefSeq" id="WP_039769643.1">
    <property type="nucleotide sequence ID" value="NZ_BJLA01000022.1"/>
</dbReference>
<evidence type="ECO:0000256" key="6">
    <source>
        <dbReference type="ARBA" id="ARBA00022777"/>
    </source>
</evidence>
<dbReference type="CDD" id="cd00075">
    <property type="entry name" value="HATPase"/>
    <property type="match status" value="1"/>
</dbReference>
<evidence type="ECO:0000256" key="8">
    <source>
        <dbReference type="SAM" id="Phobius"/>
    </source>
</evidence>
<dbReference type="InterPro" id="IPR003660">
    <property type="entry name" value="HAMP_dom"/>
</dbReference>
<comment type="caution">
    <text evidence="11">The sequence shown here is derived from an EMBL/GenBank/DDBJ whole genome shotgun (WGS) entry which is preliminary data.</text>
</comment>
<dbReference type="PANTHER" id="PTHR43711:SF28">
    <property type="entry name" value="SENSOR HISTIDINE KINASE YXDK"/>
    <property type="match status" value="1"/>
</dbReference>
<dbReference type="Proteomes" id="UP000325212">
    <property type="component" value="Unassembled WGS sequence"/>
</dbReference>
<dbReference type="PANTHER" id="PTHR43711">
    <property type="entry name" value="TWO-COMPONENT HISTIDINE KINASE"/>
    <property type="match status" value="1"/>
</dbReference>
<keyword evidence="8" id="KW-0812">Transmembrane</keyword>
<dbReference type="Pfam" id="PF00512">
    <property type="entry name" value="HisKA"/>
    <property type="match status" value="1"/>
</dbReference>
<dbReference type="PRINTS" id="PR00344">
    <property type="entry name" value="BCTRLSENSOR"/>
</dbReference>
<dbReference type="Pfam" id="PF02518">
    <property type="entry name" value="HATPase_c"/>
    <property type="match status" value="1"/>
</dbReference>
<evidence type="ECO:0000259" key="10">
    <source>
        <dbReference type="PROSITE" id="PS50885"/>
    </source>
</evidence>
<evidence type="ECO:0000256" key="5">
    <source>
        <dbReference type="ARBA" id="ARBA00022679"/>
    </source>
</evidence>
<keyword evidence="8" id="KW-1133">Transmembrane helix</keyword>
<name>A0AAV3W679_9CLOT</name>
<dbReference type="AlphaFoldDB" id="A0AAV3W679"/>
<proteinExistence type="predicted"/>
<dbReference type="GO" id="GO:0000155">
    <property type="term" value="F:phosphorelay sensor kinase activity"/>
    <property type="evidence" value="ECO:0007669"/>
    <property type="project" value="InterPro"/>
</dbReference>
<dbReference type="CDD" id="cd00082">
    <property type="entry name" value="HisKA"/>
    <property type="match status" value="1"/>
</dbReference>
<evidence type="ECO:0000313" key="12">
    <source>
        <dbReference type="Proteomes" id="UP000325212"/>
    </source>
</evidence>
<evidence type="ECO:0000259" key="9">
    <source>
        <dbReference type="PROSITE" id="PS50109"/>
    </source>
</evidence>
<dbReference type="InterPro" id="IPR036097">
    <property type="entry name" value="HisK_dim/P_sf"/>
</dbReference>
<protein>
    <recommendedName>
        <fullName evidence="3">histidine kinase</fullName>
        <ecNumber evidence="3">2.7.13.3</ecNumber>
    </recommendedName>
</protein>
<dbReference type="GO" id="GO:0016020">
    <property type="term" value="C:membrane"/>
    <property type="evidence" value="ECO:0007669"/>
    <property type="project" value="UniProtKB-SubCell"/>
</dbReference>
<dbReference type="CDD" id="cd06225">
    <property type="entry name" value="HAMP"/>
    <property type="match status" value="1"/>
</dbReference>
<dbReference type="InterPro" id="IPR003594">
    <property type="entry name" value="HATPase_dom"/>
</dbReference>
<evidence type="ECO:0000313" key="11">
    <source>
        <dbReference type="EMBL" id="GEA33481.1"/>
    </source>
</evidence>
<dbReference type="SUPFAM" id="SSF158472">
    <property type="entry name" value="HAMP domain-like"/>
    <property type="match status" value="1"/>
</dbReference>
<dbReference type="InterPro" id="IPR005467">
    <property type="entry name" value="His_kinase_dom"/>
</dbReference>
<reference evidence="11 12" key="1">
    <citation type="submission" date="2019-06" db="EMBL/GenBank/DDBJ databases">
        <title>Draft genome sequence of Clostridium diolis DSM 15410.</title>
        <authorList>
            <person name="Kobayashi H."/>
            <person name="Tanizawa Y."/>
            <person name="Tohno M."/>
        </authorList>
    </citation>
    <scope>NUCLEOTIDE SEQUENCE [LARGE SCALE GENOMIC DNA]</scope>
    <source>
        <strain evidence="11 12">DSM 15410</strain>
    </source>
</reference>
<dbReference type="InterPro" id="IPR050736">
    <property type="entry name" value="Sensor_HK_Regulatory"/>
</dbReference>
<dbReference type="Pfam" id="PF00672">
    <property type="entry name" value="HAMP"/>
    <property type="match status" value="1"/>
</dbReference>
<comment type="subcellular location">
    <subcellularLocation>
        <location evidence="2">Membrane</location>
    </subcellularLocation>
</comment>
<keyword evidence="4" id="KW-0597">Phosphoprotein</keyword>
<keyword evidence="6" id="KW-0418">Kinase</keyword>
<keyword evidence="12" id="KW-1185">Reference proteome</keyword>
<keyword evidence="7" id="KW-0902">Two-component regulatory system</keyword>
<dbReference type="SUPFAM" id="SSF55874">
    <property type="entry name" value="ATPase domain of HSP90 chaperone/DNA topoisomerase II/histidine kinase"/>
    <property type="match status" value="1"/>
</dbReference>
<evidence type="ECO:0000256" key="3">
    <source>
        <dbReference type="ARBA" id="ARBA00012438"/>
    </source>
</evidence>
<evidence type="ECO:0000256" key="4">
    <source>
        <dbReference type="ARBA" id="ARBA00022553"/>
    </source>
</evidence>
<dbReference type="PROSITE" id="PS50109">
    <property type="entry name" value="HIS_KIN"/>
    <property type="match status" value="1"/>
</dbReference>
<dbReference type="SMART" id="SM00388">
    <property type="entry name" value="HisKA"/>
    <property type="match status" value="1"/>
</dbReference>
<dbReference type="InterPro" id="IPR036890">
    <property type="entry name" value="HATPase_C_sf"/>
</dbReference>
<feature type="transmembrane region" description="Helical" evidence="8">
    <location>
        <begin position="87"/>
        <end position="107"/>
    </location>
</feature>
<dbReference type="InterPro" id="IPR004358">
    <property type="entry name" value="Sig_transdc_His_kin-like_C"/>
</dbReference>
<dbReference type="PROSITE" id="PS50885">
    <property type="entry name" value="HAMP"/>
    <property type="match status" value="1"/>
</dbReference>
<dbReference type="SMART" id="SM00387">
    <property type="entry name" value="HATPase_c"/>
    <property type="match status" value="1"/>
</dbReference>
<dbReference type="Gene3D" id="6.10.340.10">
    <property type="match status" value="1"/>
</dbReference>
<dbReference type="EC" id="2.7.13.3" evidence="3"/>
<dbReference type="EMBL" id="BJLA01000022">
    <property type="protein sequence ID" value="GEA33481.1"/>
    <property type="molecule type" value="Genomic_DNA"/>
</dbReference>
<accession>A0AAV3W679</accession>
<dbReference type="Gene3D" id="1.10.287.130">
    <property type="match status" value="1"/>
</dbReference>
<dbReference type="SUPFAM" id="SSF47384">
    <property type="entry name" value="Homodimeric domain of signal transducing histidine kinase"/>
    <property type="match status" value="1"/>
</dbReference>
<sequence length="385" mass="43303">MKLLNKVSIRMRITLLTGGILFGISLLLTFSSMYNANDKFVLPNEIAITKDPTSGEIKILPIENNNTLKSEKTSSSQMLLAKKQFDIWSYIYLIIFSSIGMIVTYIITGKALKPLQELNDSIINITEHNLKGRIPAYIVNDEIGNLVTSYNAMLERLNESFLRQKRFSSSVSHELKTPLSIMNAGLQVLHIDDEPTTEDYKETVEIVERNTKRLMNIVDDLFVLTNESCIDIADEIDLNQLFSQIETELQPIYNGKSICITHEFGFSTIIGNATLMYGAFFNLIENAIKYNIPKGKVEIKTLIDNNVEKIIISDSGIGIPPEDINKIFEPFYRVDPSRSRKIAGAGLGLSLVKSIIEKHGWEIELKSTVGVGTCFVVSHQIKKIF</sequence>
<feature type="transmembrane region" description="Helical" evidence="8">
    <location>
        <begin position="12"/>
        <end position="34"/>
    </location>
</feature>
<keyword evidence="5" id="KW-0808">Transferase</keyword>